<dbReference type="EMBL" id="JADBJN010000001">
    <property type="protein sequence ID" value="KAG5681707.1"/>
    <property type="molecule type" value="Genomic_DNA"/>
</dbReference>
<dbReference type="Proteomes" id="UP001107558">
    <property type="component" value="Chromosome 1"/>
</dbReference>
<dbReference type="AlphaFoldDB" id="A0A9J6CJ04"/>
<feature type="region of interest" description="Disordered" evidence="1">
    <location>
        <begin position="418"/>
        <end position="453"/>
    </location>
</feature>
<proteinExistence type="predicted"/>
<feature type="transmembrane region" description="Helical" evidence="2">
    <location>
        <begin position="322"/>
        <end position="342"/>
    </location>
</feature>
<feature type="chain" id="PRO_5039946707" description="Protein brambleberry-like" evidence="3">
    <location>
        <begin position="21"/>
        <end position="549"/>
    </location>
</feature>
<reference evidence="4" key="1">
    <citation type="submission" date="2021-03" db="EMBL/GenBank/DDBJ databases">
        <title>Chromosome level genome of the anhydrobiotic midge Polypedilum vanderplanki.</title>
        <authorList>
            <person name="Yoshida Y."/>
            <person name="Kikawada T."/>
            <person name="Gusev O."/>
        </authorList>
    </citation>
    <scope>NUCLEOTIDE SEQUENCE</scope>
    <source>
        <strain evidence="4">NIAS01</strain>
        <tissue evidence="4">Whole body or cell culture</tissue>
    </source>
</reference>
<organism evidence="4 5">
    <name type="scientific">Polypedilum vanderplanki</name>
    <name type="common">Sleeping chironomid midge</name>
    <dbReference type="NCBI Taxonomy" id="319348"/>
    <lineage>
        <taxon>Eukaryota</taxon>
        <taxon>Metazoa</taxon>
        <taxon>Ecdysozoa</taxon>
        <taxon>Arthropoda</taxon>
        <taxon>Hexapoda</taxon>
        <taxon>Insecta</taxon>
        <taxon>Pterygota</taxon>
        <taxon>Neoptera</taxon>
        <taxon>Endopterygota</taxon>
        <taxon>Diptera</taxon>
        <taxon>Nematocera</taxon>
        <taxon>Chironomoidea</taxon>
        <taxon>Chironomidae</taxon>
        <taxon>Chironominae</taxon>
        <taxon>Polypedilum</taxon>
        <taxon>Polypedilum</taxon>
    </lineage>
</organism>
<gene>
    <name evidence="4" type="ORF">PVAND_011117</name>
</gene>
<feature type="transmembrane region" description="Helical" evidence="2">
    <location>
        <begin position="372"/>
        <end position="390"/>
    </location>
</feature>
<name>A0A9J6CJ04_POLVA</name>
<sequence>MKNLKIIVLLILSSPAFINGSLLGDFFSDVKSLWPKHHDLEAYQSKKLTDIRFELPVESEEFLKEGLELINAPKESLDLCTHRVILQLKKNCNQLSQNDISKLAVMLMNCELESEGRTTYPCKPEMTIAQCTLPFDNSLQMMYAITKNRALSICAALKHEQFRMATESAVNHLMKLAVSQSQVAQESLQNQRRVNEISLQNMQEFQENHDKIKELQIQNLEHLNNANVQLNELTIDLQRVFVINQNTEQKTINIEKLTEDIASKLQESASSIQKQNEAAQEFMERFKHIMQIISAITYTLELTFSKIEEIFNEIGLQVSQEFLVFMLLNIFYFTCCMIFIIFMNMNRRCKQILIGLFIFNAAASYFNSEIPIASFNIFIWISYICFYFSGKLKEKIFTLISKSLNFLKFCTEKKRQMREKSMSRARSKTPIVETQKYQKNKAKNNNEEDDDDLNSELAELCEREEKKIEIAIATATTVQQQPARSETPLNRPMTPAMARVMSSEINRSGTPFQFGMPGRIQCQATTNKGAQCRNAALVGYSKCKIHNYE</sequence>
<evidence type="ECO:0000256" key="3">
    <source>
        <dbReference type="SAM" id="SignalP"/>
    </source>
</evidence>
<keyword evidence="2" id="KW-0812">Transmembrane</keyword>
<accession>A0A9J6CJ04</accession>
<comment type="caution">
    <text evidence="4">The sequence shown here is derived from an EMBL/GenBank/DDBJ whole genome shotgun (WGS) entry which is preliminary data.</text>
</comment>
<dbReference type="OrthoDB" id="5978806at2759"/>
<feature type="signal peptide" evidence="3">
    <location>
        <begin position="1"/>
        <end position="20"/>
    </location>
</feature>
<protein>
    <recommendedName>
        <fullName evidence="6">Protein brambleberry-like</fullName>
    </recommendedName>
</protein>
<evidence type="ECO:0000256" key="2">
    <source>
        <dbReference type="SAM" id="Phobius"/>
    </source>
</evidence>
<evidence type="ECO:0000313" key="4">
    <source>
        <dbReference type="EMBL" id="KAG5681707.1"/>
    </source>
</evidence>
<dbReference type="PANTHER" id="PTHR33538">
    <property type="entry name" value="PROTEIN GAMETE EXPRESSED 1"/>
    <property type="match status" value="1"/>
</dbReference>
<evidence type="ECO:0008006" key="6">
    <source>
        <dbReference type="Google" id="ProtNLM"/>
    </source>
</evidence>
<keyword evidence="2" id="KW-0472">Membrane</keyword>
<dbReference type="PANTHER" id="PTHR33538:SF1">
    <property type="entry name" value="PROTEIN BRAMBLEBERRY"/>
    <property type="match status" value="1"/>
</dbReference>
<evidence type="ECO:0000313" key="5">
    <source>
        <dbReference type="Proteomes" id="UP001107558"/>
    </source>
</evidence>
<keyword evidence="2" id="KW-1133">Transmembrane helix</keyword>
<keyword evidence="3" id="KW-0732">Signal</keyword>
<evidence type="ECO:0000256" key="1">
    <source>
        <dbReference type="SAM" id="MobiDB-lite"/>
    </source>
</evidence>
<dbReference type="InterPro" id="IPR040346">
    <property type="entry name" value="GEX1/Brambleberry"/>
</dbReference>
<keyword evidence="5" id="KW-1185">Reference proteome</keyword>